<evidence type="ECO:0000313" key="2">
    <source>
        <dbReference type="EMBL" id="GMF36822.1"/>
    </source>
</evidence>
<evidence type="ECO:0000313" key="3">
    <source>
        <dbReference type="Proteomes" id="UP001165083"/>
    </source>
</evidence>
<dbReference type="OrthoDB" id="124462at2759"/>
<keyword evidence="3" id="KW-1185">Reference proteome</keyword>
<dbReference type="InterPro" id="IPR008538">
    <property type="entry name" value="Uma2"/>
</dbReference>
<evidence type="ECO:0000259" key="1">
    <source>
        <dbReference type="Pfam" id="PF05685"/>
    </source>
</evidence>
<protein>
    <submittedName>
        <fullName evidence="2">Unnamed protein product</fullName>
    </submittedName>
</protein>
<organism evidence="2 3">
    <name type="scientific">Phytophthora lilii</name>
    <dbReference type="NCBI Taxonomy" id="2077276"/>
    <lineage>
        <taxon>Eukaryota</taxon>
        <taxon>Sar</taxon>
        <taxon>Stramenopiles</taxon>
        <taxon>Oomycota</taxon>
        <taxon>Peronosporomycetes</taxon>
        <taxon>Peronosporales</taxon>
        <taxon>Peronosporaceae</taxon>
        <taxon>Phytophthora</taxon>
    </lineage>
</organism>
<comment type="caution">
    <text evidence="2">The sequence shown here is derived from an EMBL/GenBank/DDBJ whole genome shotgun (WGS) entry which is preliminary data.</text>
</comment>
<dbReference type="EMBL" id="BSXW01001442">
    <property type="protein sequence ID" value="GMF36822.1"/>
    <property type="molecule type" value="Genomic_DNA"/>
</dbReference>
<dbReference type="Gene3D" id="3.90.1570.10">
    <property type="entry name" value="tt1808, chain A"/>
    <property type="match status" value="1"/>
</dbReference>
<dbReference type="Proteomes" id="UP001165083">
    <property type="component" value="Unassembled WGS sequence"/>
</dbReference>
<gene>
    <name evidence="2" type="ORF">Plil01_001555700</name>
</gene>
<dbReference type="SUPFAM" id="SSF52980">
    <property type="entry name" value="Restriction endonuclease-like"/>
    <property type="match status" value="1"/>
</dbReference>
<accession>A0A9W6XEG2</accession>
<dbReference type="Pfam" id="PF05685">
    <property type="entry name" value="Uma2"/>
    <property type="match status" value="1"/>
</dbReference>
<feature type="domain" description="Putative restriction endonuclease" evidence="1">
    <location>
        <begin position="34"/>
        <end position="116"/>
    </location>
</feature>
<dbReference type="InterPro" id="IPR011335">
    <property type="entry name" value="Restrct_endonuc-II-like"/>
</dbReference>
<dbReference type="PANTHER" id="PTHR34107">
    <property type="entry name" value="SLL0198 PROTEIN-RELATED"/>
    <property type="match status" value="1"/>
</dbReference>
<dbReference type="AlphaFoldDB" id="A0A9W6XEG2"/>
<dbReference type="CDD" id="cd06260">
    <property type="entry name" value="DUF820-like"/>
    <property type="match status" value="1"/>
</dbReference>
<name>A0A9W6XEG2_9STRA</name>
<dbReference type="GO" id="GO:0006281">
    <property type="term" value="P:DNA repair"/>
    <property type="evidence" value="ECO:0007669"/>
    <property type="project" value="UniProtKB-ARBA"/>
</dbReference>
<dbReference type="InterPro" id="IPR012296">
    <property type="entry name" value="Nuclease_put_TT1808"/>
</dbReference>
<dbReference type="PANTHER" id="PTHR34107:SF4">
    <property type="entry name" value="SLL1222 PROTEIN"/>
    <property type="match status" value="1"/>
</dbReference>
<reference evidence="2" key="1">
    <citation type="submission" date="2023-04" db="EMBL/GenBank/DDBJ databases">
        <title>Phytophthora lilii NBRC 32176.</title>
        <authorList>
            <person name="Ichikawa N."/>
            <person name="Sato H."/>
            <person name="Tonouchi N."/>
        </authorList>
    </citation>
    <scope>NUCLEOTIDE SEQUENCE</scope>
    <source>
        <strain evidence="2">NBRC 32176</strain>
    </source>
</reference>
<proteinExistence type="predicted"/>
<sequence>MESTHYAAGGRVGYDRAGYQFHQPPSRRERGHRLQFIPDISYIDARTWSSLSAADKRKAYRPCVPVVVIELMSETDNIEDSQAKVTRFIHAGCREGVIVDTRRDRVWIYNRDQQLYFTALAPIEFDWWPEFTLDCIAIRDARLRAE</sequence>